<accession>A0ABV7UTS6</accession>
<feature type="coiled-coil region" evidence="1">
    <location>
        <begin position="47"/>
        <end position="74"/>
    </location>
</feature>
<reference evidence="4" key="1">
    <citation type="journal article" date="2019" name="Int. J. Syst. Evol. Microbiol.">
        <title>The Global Catalogue of Microorganisms (GCM) 10K type strain sequencing project: providing services to taxonomists for standard genome sequencing and annotation.</title>
        <authorList>
            <consortium name="The Broad Institute Genomics Platform"/>
            <consortium name="The Broad Institute Genome Sequencing Center for Infectious Disease"/>
            <person name="Wu L."/>
            <person name="Ma J."/>
        </authorList>
    </citation>
    <scope>NUCLEOTIDE SEQUENCE [LARGE SCALE GENOMIC DNA]</scope>
    <source>
        <strain evidence="4">KCTC 42211</strain>
    </source>
</reference>
<keyword evidence="2" id="KW-1133">Transmembrane helix</keyword>
<dbReference type="InterPro" id="IPR007470">
    <property type="entry name" value="HemX"/>
</dbReference>
<comment type="caution">
    <text evidence="3">The sequence shown here is derived from an EMBL/GenBank/DDBJ whole genome shotgun (WGS) entry which is preliminary data.</text>
</comment>
<protein>
    <recommendedName>
        <fullName evidence="5">Uroporphyrin-III methyltransferase</fullName>
    </recommendedName>
</protein>
<organism evidence="3 4">
    <name type="scientific">Luteimonas notoginsengisoli</name>
    <dbReference type="NCBI Taxonomy" id="1578200"/>
    <lineage>
        <taxon>Bacteria</taxon>
        <taxon>Pseudomonadati</taxon>
        <taxon>Pseudomonadota</taxon>
        <taxon>Gammaproteobacteria</taxon>
        <taxon>Lysobacterales</taxon>
        <taxon>Lysobacteraceae</taxon>
        <taxon>Luteimonas</taxon>
    </lineage>
</organism>
<name>A0ABV7UTS6_9GAMM</name>
<dbReference type="RefSeq" id="WP_386711006.1">
    <property type="nucleotide sequence ID" value="NZ_JBHRYF010000008.1"/>
</dbReference>
<evidence type="ECO:0008006" key="5">
    <source>
        <dbReference type="Google" id="ProtNLM"/>
    </source>
</evidence>
<proteinExistence type="predicted"/>
<feature type="transmembrane region" description="Helical" evidence="2">
    <location>
        <begin position="15"/>
        <end position="33"/>
    </location>
</feature>
<dbReference type="Proteomes" id="UP001595724">
    <property type="component" value="Unassembled WGS sequence"/>
</dbReference>
<evidence type="ECO:0000313" key="3">
    <source>
        <dbReference type="EMBL" id="MFC3660420.1"/>
    </source>
</evidence>
<evidence type="ECO:0000313" key="4">
    <source>
        <dbReference type="Proteomes" id="UP001595724"/>
    </source>
</evidence>
<keyword evidence="2" id="KW-0812">Transmembrane</keyword>
<keyword evidence="4" id="KW-1185">Reference proteome</keyword>
<gene>
    <name evidence="3" type="ORF">ACFOM9_10120</name>
</gene>
<dbReference type="PANTHER" id="PTHR38043">
    <property type="entry name" value="PROTEIN HEMX"/>
    <property type="match status" value="1"/>
</dbReference>
<keyword evidence="1" id="KW-0175">Coiled coil</keyword>
<keyword evidence="2" id="KW-0472">Membrane</keyword>
<evidence type="ECO:0000256" key="2">
    <source>
        <dbReference type="SAM" id="Phobius"/>
    </source>
</evidence>
<dbReference type="PANTHER" id="PTHR38043:SF1">
    <property type="entry name" value="PROTEIN HEMX"/>
    <property type="match status" value="1"/>
</dbReference>
<evidence type="ECO:0000256" key="1">
    <source>
        <dbReference type="SAM" id="Coils"/>
    </source>
</evidence>
<dbReference type="EMBL" id="JBHRYF010000008">
    <property type="protein sequence ID" value="MFC3660420.1"/>
    <property type="molecule type" value="Genomic_DNA"/>
</dbReference>
<sequence>MPSPTPAAGRRGSTALAWFVALLALAAGGWFAWHGWQARSQRALEIEAQTTQRLGALEQRIDALRQDQRAQAQRLQQASSTNRVLRDELLGIGQRAALLEDSISALADPDRNGAQALRLDELELVLGLAQQRLRLAGDLDGARRGYALATSLLDGIHDPAWLGLRQALVQERSALEALGDDPRAIAAGRLQAFAASLPALPITTAARDDVTLPWWRRAFARIIDVRHADAAVAIEPGDRAAGLAALQLELTLAQAAVERRDRAGYRDALARAEGWTTRLWPDSPQLRERRARLRALRGLSLAIELPTLGTTLEQLRSMRAGTR</sequence>